<accession>A0A975D131</accession>
<name>A0A975D131_9SPHN</name>
<dbReference type="EMBL" id="CP059319">
    <property type="protein sequence ID" value="QTH19780.1"/>
    <property type="molecule type" value="Genomic_DNA"/>
</dbReference>
<organism evidence="1 2">
    <name type="scientific">Rhizorhabdus wittichii</name>
    <dbReference type="NCBI Taxonomy" id="160791"/>
    <lineage>
        <taxon>Bacteria</taxon>
        <taxon>Pseudomonadati</taxon>
        <taxon>Pseudomonadota</taxon>
        <taxon>Alphaproteobacteria</taxon>
        <taxon>Sphingomonadales</taxon>
        <taxon>Sphingomonadaceae</taxon>
        <taxon>Rhizorhabdus</taxon>
    </lineage>
</organism>
<protein>
    <submittedName>
        <fullName evidence="1">Uncharacterized protein</fullName>
    </submittedName>
</protein>
<reference evidence="1" key="1">
    <citation type="submission" date="2020-07" db="EMBL/GenBank/DDBJ databases">
        <authorList>
            <person name="Camacho E."/>
        </authorList>
    </citation>
    <scope>NUCLEOTIDE SEQUENCE</scope>
    <source>
        <strain evidence="1">MPO218</strain>
    </source>
</reference>
<evidence type="ECO:0000313" key="2">
    <source>
        <dbReference type="Proteomes" id="UP000664914"/>
    </source>
</evidence>
<reference evidence="1" key="2">
    <citation type="submission" date="2021-04" db="EMBL/GenBank/DDBJ databases">
        <title>Isolation and genomic analysis of the ibuprofen-degrading bacterium Sphingomonas strain MPO218.</title>
        <authorList>
            <person name="Aulestia M."/>
            <person name="Flores A."/>
            <person name="Mangas E.L."/>
            <person name="Perez-Pulido A.J."/>
            <person name="Santero E."/>
            <person name="Camacho E.M."/>
        </authorList>
    </citation>
    <scope>NUCLEOTIDE SEQUENCE</scope>
    <source>
        <strain evidence="1">MPO218</strain>
    </source>
</reference>
<dbReference type="RefSeq" id="WP_208631744.1">
    <property type="nucleotide sequence ID" value="NZ_CP059319.1"/>
</dbReference>
<dbReference type="AlphaFoldDB" id="A0A975D131"/>
<evidence type="ECO:0000313" key="1">
    <source>
        <dbReference type="EMBL" id="QTH19780.1"/>
    </source>
</evidence>
<sequence>MVNKQPYRVEFEELVSTSVSPRLDLSAAHNVAKGLRTKLDRAALLVLASGRDWAEGPVSFHGPETGKPLFEPHVYTAEVKGGSVGPDWVPPHGWKVIRHADWVAAGKPGLPG</sequence>
<proteinExistence type="predicted"/>
<gene>
    <name evidence="1" type="ORF">HRJ34_15555</name>
</gene>
<dbReference type="Proteomes" id="UP000664914">
    <property type="component" value="Chromosome"/>
</dbReference>